<reference evidence="2 3" key="1">
    <citation type="submission" date="2023-06" db="EMBL/GenBank/DDBJ databases">
        <title>Sporosarcina sp. nov., isolated from Korean tranditional fermented seafood 'Jeotgal'.</title>
        <authorList>
            <person name="Yang A.I."/>
            <person name="Shin N.-R."/>
        </authorList>
    </citation>
    <scope>NUCLEOTIDE SEQUENCE [LARGE SCALE GENOMIC DNA]</scope>
    <source>
        <strain evidence="2 3">T2O-4</strain>
    </source>
</reference>
<organism evidence="2 3">
    <name type="scientific">Sporosarcina oncorhynchi</name>
    <dbReference type="NCBI Taxonomy" id="3056444"/>
    <lineage>
        <taxon>Bacteria</taxon>
        <taxon>Bacillati</taxon>
        <taxon>Bacillota</taxon>
        <taxon>Bacilli</taxon>
        <taxon>Bacillales</taxon>
        <taxon>Caryophanaceae</taxon>
        <taxon>Sporosarcina</taxon>
    </lineage>
</organism>
<keyword evidence="1" id="KW-0472">Membrane</keyword>
<protein>
    <submittedName>
        <fullName evidence="2">STM3941 family protein</fullName>
    </submittedName>
</protein>
<feature type="transmembrane region" description="Helical" evidence="1">
    <location>
        <begin position="42"/>
        <end position="63"/>
    </location>
</feature>
<gene>
    <name evidence="2" type="ORF">QWT69_12985</name>
</gene>
<keyword evidence="1" id="KW-0812">Transmembrane</keyword>
<name>A0ABZ0L2D8_9BACL</name>
<evidence type="ECO:0000313" key="3">
    <source>
        <dbReference type="Proteomes" id="UP001303902"/>
    </source>
</evidence>
<feature type="transmembrane region" description="Helical" evidence="1">
    <location>
        <begin position="12"/>
        <end position="36"/>
    </location>
</feature>
<dbReference type="EMBL" id="CP129118">
    <property type="protein sequence ID" value="WOV86781.1"/>
    <property type="molecule type" value="Genomic_DNA"/>
</dbReference>
<keyword evidence="3" id="KW-1185">Reference proteome</keyword>
<sequence length="180" mass="20392">MQNDFIVYNKRFRMIVLSILSLLFVLIGFVFISIALKESGQLLFLTIGLIVVIFFGFTALFLLREVFVRKPSVIISDEGIFDRSSYIGAGLITWNEIEAMDFIKYGNQPFLAIYTYDKKLIINRTSGLKRLLNNANRGLLDSQVNIPVKNLACSMDSLVNAINARWTPKERAQTAADLDD</sequence>
<accession>A0ABZ0L2D8</accession>
<dbReference type="NCBIfam" id="NF041635">
    <property type="entry name" value="STM3941_fam"/>
    <property type="match status" value="1"/>
</dbReference>
<evidence type="ECO:0000256" key="1">
    <source>
        <dbReference type="SAM" id="Phobius"/>
    </source>
</evidence>
<dbReference type="Proteomes" id="UP001303902">
    <property type="component" value="Chromosome"/>
</dbReference>
<evidence type="ECO:0000313" key="2">
    <source>
        <dbReference type="EMBL" id="WOV86781.1"/>
    </source>
</evidence>
<dbReference type="RefSeq" id="WP_317966286.1">
    <property type="nucleotide sequence ID" value="NZ_CP129118.1"/>
</dbReference>
<keyword evidence="1" id="KW-1133">Transmembrane helix</keyword>
<proteinExistence type="predicted"/>
<dbReference type="InterPro" id="IPR048136">
    <property type="entry name" value="STM3941-like"/>
</dbReference>